<protein>
    <recommendedName>
        <fullName evidence="2">isocitrate dehydrogenase (NAD(+))</fullName>
        <ecNumber evidence="2">1.1.1.41</ecNumber>
    </recommendedName>
    <alternativeName>
        <fullName evidence="6">Isocitric dehydrogenase subunit alpha</fullName>
    </alternativeName>
    <alternativeName>
        <fullName evidence="5">NAD(+)-specific ICDH subunit alpha</fullName>
    </alternativeName>
</protein>
<keyword evidence="4" id="KW-0560">Oxidoreductase</keyword>
<dbReference type="PANTHER" id="PTHR11835:SF34">
    <property type="entry name" value="ISOCITRATE DEHYDROGENASE [NAD] SUBUNIT ALPHA, MITOCHONDRIAL"/>
    <property type="match status" value="1"/>
</dbReference>
<keyword evidence="8" id="KW-1185">Reference proteome</keyword>
<evidence type="ECO:0000313" key="8">
    <source>
        <dbReference type="Proteomes" id="UP000277204"/>
    </source>
</evidence>
<evidence type="ECO:0000313" key="7">
    <source>
        <dbReference type="EMBL" id="VDO98439.1"/>
    </source>
</evidence>
<dbReference type="GO" id="GO:0006102">
    <property type="term" value="P:isocitrate metabolic process"/>
    <property type="evidence" value="ECO:0007669"/>
    <property type="project" value="TreeGrafter"/>
</dbReference>
<evidence type="ECO:0000256" key="6">
    <source>
        <dbReference type="ARBA" id="ARBA00042862"/>
    </source>
</evidence>
<dbReference type="STRING" id="48269.A0A183M7N7"/>
<dbReference type="GO" id="GO:0006099">
    <property type="term" value="P:tricarboxylic acid cycle"/>
    <property type="evidence" value="ECO:0007669"/>
    <property type="project" value="UniProtKB-KW"/>
</dbReference>
<organism evidence="7 8">
    <name type="scientific">Schistosoma margrebowiei</name>
    <dbReference type="NCBI Taxonomy" id="48269"/>
    <lineage>
        <taxon>Eukaryota</taxon>
        <taxon>Metazoa</taxon>
        <taxon>Spiralia</taxon>
        <taxon>Lophotrochozoa</taxon>
        <taxon>Platyhelminthes</taxon>
        <taxon>Trematoda</taxon>
        <taxon>Digenea</taxon>
        <taxon>Strigeidida</taxon>
        <taxon>Schistosomatoidea</taxon>
        <taxon>Schistosomatidae</taxon>
        <taxon>Schistosoma</taxon>
    </lineage>
</organism>
<dbReference type="InterPro" id="IPR024084">
    <property type="entry name" value="IsoPropMal-DH-like_dom"/>
</dbReference>
<evidence type="ECO:0000256" key="4">
    <source>
        <dbReference type="ARBA" id="ARBA00023002"/>
    </source>
</evidence>
<dbReference type="EC" id="1.1.1.41" evidence="2"/>
<dbReference type="Gene3D" id="3.40.718.10">
    <property type="entry name" value="Isopropylmalate Dehydrogenase"/>
    <property type="match status" value="1"/>
</dbReference>
<keyword evidence="3" id="KW-0816">Tricarboxylic acid cycle</keyword>
<dbReference type="SUPFAM" id="SSF53659">
    <property type="entry name" value="Isocitrate/Isopropylmalate dehydrogenase-like"/>
    <property type="match status" value="1"/>
</dbReference>
<evidence type="ECO:0000256" key="1">
    <source>
        <dbReference type="ARBA" id="ARBA00007769"/>
    </source>
</evidence>
<name>A0A183M7N7_9TREM</name>
<dbReference type="GO" id="GO:0004449">
    <property type="term" value="F:isocitrate dehydrogenase (NAD+) activity"/>
    <property type="evidence" value="ECO:0007669"/>
    <property type="project" value="UniProtKB-EC"/>
</dbReference>
<dbReference type="AlphaFoldDB" id="A0A183M7N7"/>
<dbReference type="Pfam" id="PF00180">
    <property type="entry name" value="Iso_dh"/>
    <property type="match status" value="1"/>
</dbReference>
<dbReference type="PANTHER" id="PTHR11835">
    <property type="entry name" value="DECARBOXYLATING DEHYDROGENASES-ISOCITRATE, ISOPROPYLMALATE, TARTRATE"/>
    <property type="match status" value="1"/>
</dbReference>
<evidence type="ECO:0000256" key="5">
    <source>
        <dbReference type="ARBA" id="ARBA00042642"/>
    </source>
</evidence>
<accession>A0A183M7N7</accession>
<dbReference type="GO" id="GO:0005739">
    <property type="term" value="C:mitochondrion"/>
    <property type="evidence" value="ECO:0007669"/>
    <property type="project" value="TreeGrafter"/>
</dbReference>
<dbReference type="EMBL" id="UZAI01007255">
    <property type="protein sequence ID" value="VDO98439.1"/>
    <property type="molecule type" value="Genomic_DNA"/>
</dbReference>
<gene>
    <name evidence="7" type="ORF">SMRZ_LOCUS12062</name>
</gene>
<evidence type="ECO:0000256" key="3">
    <source>
        <dbReference type="ARBA" id="ARBA00022532"/>
    </source>
</evidence>
<reference evidence="7 8" key="1">
    <citation type="submission" date="2018-11" db="EMBL/GenBank/DDBJ databases">
        <authorList>
            <consortium name="Pathogen Informatics"/>
        </authorList>
    </citation>
    <scope>NUCLEOTIDE SEQUENCE [LARGE SCALE GENOMIC DNA]</scope>
    <source>
        <strain evidence="7 8">Zambia</strain>
    </source>
</reference>
<sequence>MLDGIPSGPSVKSSSTTIKTVALIPGDGIGPEISAAVQEIFKFADVPIKWDPVDVTPRPTEDGRFRMPQSSLDIIRKHGIGLKGPLATPIGKGHQSLNLALRNTFILKDLVITRVLMYEKHIVSMDENGRNEFPYLTCRILAEELQSCENN</sequence>
<evidence type="ECO:0000256" key="2">
    <source>
        <dbReference type="ARBA" id="ARBA00013012"/>
    </source>
</evidence>
<comment type="similarity">
    <text evidence="1">Belongs to the isocitrate and isopropylmalate dehydrogenases family.</text>
</comment>
<dbReference type="Proteomes" id="UP000277204">
    <property type="component" value="Unassembled WGS sequence"/>
</dbReference>
<proteinExistence type="inferred from homology"/>